<reference evidence="1 2" key="1">
    <citation type="submission" date="2024-06" db="EMBL/GenBank/DDBJ databases">
        <title>Construction of an artificial bacterial consortium using nitrogen cycle bacteria from Cuatro Cienegas Basin and a mangrove forest.</title>
        <authorList>
            <person name="Aguilera-Najera D."/>
            <person name="Marquez-Cianci L."/>
            <person name="Martinez-Perez E."/>
            <person name="Rosas-Barrera M."/>
            <person name="Rodriguez-Cruz U.E."/>
            <person name="Tapia-Lopez R."/>
            <person name="Eguiarte L.E."/>
            <person name="Souza-Saldivar V."/>
        </authorList>
    </citation>
    <scope>NUCLEOTIDE SEQUENCE [LARGE SCALE GENOMIC DNA]</scope>
    <source>
        <strain evidence="1 2">S14-15</strain>
    </source>
</reference>
<evidence type="ECO:0000313" key="2">
    <source>
        <dbReference type="Proteomes" id="UP001467674"/>
    </source>
</evidence>
<dbReference type="EMBL" id="JBEOME010000133">
    <property type="protein sequence ID" value="MER3123769.1"/>
    <property type="molecule type" value="Genomic_DNA"/>
</dbReference>
<feature type="non-terminal residue" evidence="1">
    <location>
        <position position="84"/>
    </location>
</feature>
<sequence length="84" mass="10192">QTWVRWHKTGDTHRFEQPVGKQYTYGKGPEYSSELERLQAENRWKKNLTQNHPKRQLEKQVGTLCRKHKYRYGYRKITAILKMG</sequence>
<gene>
    <name evidence="1" type="ORF">ABQG71_21805</name>
</gene>
<accession>A0ABV1SB70</accession>
<dbReference type="Proteomes" id="UP001467674">
    <property type="component" value="Unassembled WGS sequence"/>
</dbReference>
<keyword evidence="2" id="KW-1185">Reference proteome</keyword>
<proteinExistence type="predicted"/>
<organism evidence="1 2">
    <name type="scientific">Bacillus altitudinis</name>
    <dbReference type="NCBI Taxonomy" id="293387"/>
    <lineage>
        <taxon>Bacteria</taxon>
        <taxon>Bacillati</taxon>
        <taxon>Bacillota</taxon>
        <taxon>Bacilli</taxon>
        <taxon>Bacillales</taxon>
        <taxon>Bacillaceae</taxon>
        <taxon>Bacillus</taxon>
    </lineage>
</organism>
<evidence type="ECO:0000313" key="1">
    <source>
        <dbReference type="EMBL" id="MER3123769.1"/>
    </source>
</evidence>
<comment type="caution">
    <text evidence="1">The sequence shown here is derived from an EMBL/GenBank/DDBJ whole genome shotgun (WGS) entry which is preliminary data.</text>
</comment>
<feature type="non-terminal residue" evidence="1">
    <location>
        <position position="1"/>
    </location>
</feature>
<protein>
    <submittedName>
        <fullName evidence="1">IS3 family transposase</fullName>
    </submittedName>
</protein>
<name>A0ABV1SB70_BACAB</name>